<sequence length="199" mass="21599">MFSKFALAFGFVSALAGSVLAAPLSTLDRRTVHSFDSWGGFSSLSGFDNFYGSDNFCGVIQDQTIVQQQEVLVCHSVEIEIVQQRLLVLQEMAKRIITEQICEVETQTIVFQQFIASSSRFSSDLLHVSNHQVGYDSSIVGHFGDLVDSSGSLTTTDFGFSGLDAGKNVVVVGGNNWNDATSPFSVRNAFNAAQVATFF</sequence>
<evidence type="ECO:0000256" key="1">
    <source>
        <dbReference type="SAM" id="SignalP"/>
    </source>
</evidence>
<evidence type="ECO:0000313" key="4">
    <source>
        <dbReference type="Proteomes" id="UP001498398"/>
    </source>
</evidence>
<evidence type="ECO:0000313" key="2">
    <source>
        <dbReference type="EMBL" id="KAK7437038.1"/>
    </source>
</evidence>
<dbReference type="Proteomes" id="UP001498398">
    <property type="component" value="Unassembled WGS sequence"/>
</dbReference>
<keyword evidence="4" id="KW-1185">Reference proteome</keyword>
<evidence type="ECO:0000313" key="3">
    <source>
        <dbReference type="EMBL" id="KAK7460389.1"/>
    </source>
</evidence>
<reference evidence="3 4" key="1">
    <citation type="submission" date="2024-01" db="EMBL/GenBank/DDBJ databases">
        <title>A draft genome for the cacao thread blight pathogen Marasmiellus scandens.</title>
        <authorList>
            <person name="Baruah I.K."/>
            <person name="Leung J."/>
            <person name="Bukari Y."/>
            <person name="Amoako-Attah I."/>
            <person name="Meinhardt L.W."/>
            <person name="Bailey B.A."/>
            <person name="Cohen S.P."/>
        </authorList>
    </citation>
    <scope>NUCLEOTIDE SEQUENCE [LARGE SCALE GENOMIC DNA]</scope>
    <source>
        <strain evidence="3 4">GH-19</strain>
    </source>
</reference>
<dbReference type="EMBL" id="JBANRG010000015">
    <property type="protein sequence ID" value="KAK7460389.1"/>
    <property type="molecule type" value="Genomic_DNA"/>
</dbReference>
<gene>
    <name evidence="3" type="ORF">VKT23_009112</name>
    <name evidence="2" type="ORF">VKT23_018854</name>
</gene>
<feature type="chain" id="PRO_5045031496" evidence="1">
    <location>
        <begin position="22"/>
        <end position="199"/>
    </location>
</feature>
<feature type="signal peptide" evidence="1">
    <location>
        <begin position="1"/>
        <end position="21"/>
    </location>
</feature>
<proteinExistence type="predicted"/>
<protein>
    <submittedName>
        <fullName evidence="3">Uncharacterized protein</fullName>
    </submittedName>
</protein>
<comment type="caution">
    <text evidence="3">The sequence shown here is derived from an EMBL/GenBank/DDBJ whole genome shotgun (WGS) entry which is preliminary data.</text>
</comment>
<accession>A0ABR1JEE5</accession>
<keyword evidence="1" id="KW-0732">Signal</keyword>
<dbReference type="EMBL" id="JBANRG010000089">
    <property type="protein sequence ID" value="KAK7437038.1"/>
    <property type="molecule type" value="Genomic_DNA"/>
</dbReference>
<name>A0ABR1JEE5_9AGAR</name>
<organism evidence="3 4">
    <name type="scientific">Marasmiellus scandens</name>
    <dbReference type="NCBI Taxonomy" id="2682957"/>
    <lineage>
        <taxon>Eukaryota</taxon>
        <taxon>Fungi</taxon>
        <taxon>Dikarya</taxon>
        <taxon>Basidiomycota</taxon>
        <taxon>Agaricomycotina</taxon>
        <taxon>Agaricomycetes</taxon>
        <taxon>Agaricomycetidae</taxon>
        <taxon>Agaricales</taxon>
        <taxon>Marasmiineae</taxon>
        <taxon>Omphalotaceae</taxon>
        <taxon>Marasmiellus</taxon>
    </lineage>
</organism>